<dbReference type="EMBL" id="ADLO01000025">
    <property type="protein sequence ID" value="KGF56866.1"/>
    <property type="molecule type" value="Genomic_DNA"/>
</dbReference>
<evidence type="ECO:0000256" key="2">
    <source>
        <dbReference type="ARBA" id="ARBA00022723"/>
    </source>
</evidence>
<dbReference type="AlphaFoldDB" id="A0A096BCZ6"/>
<comment type="caution">
    <text evidence="7">The sequence shown here is derived from an EMBL/GenBank/DDBJ whole genome shotgun (WGS) entry which is preliminary data.</text>
</comment>
<gene>
    <name evidence="7" type="ORF">HMPREF9460_00650</name>
</gene>
<keyword evidence="8" id="KW-1185">Reference proteome</keyword>
<reference evidence="7 8" key="1">
    <citation type="submission" date="2011-08" db="EMBL/GenBank/DDBJ databases">
        <title>The Genome Sequence of Clostridium orbiscindens 1_3_50AFAA.</title>
        <authorList>
            <consortium name="The Broad Institute Genome Sequencing Platform"/>
            <person name="Earl A."/>
            <person name="Ward D."/>
            <person name="Feldgarden M."/>
            <person name="Gevers D."/>
            <person name="Daigneault M."/>
            <person name="Strauss J."/>
            <person name="Allen-Vercoe E."/>
            <person name="Young S.K."/>
            <person name="Zeng Q."/>
            <person name="Gargeya S."/>
            <person name="Fitzgerald M."/>
            <person name="Haas B."/>
            <person name="Abouelleil A."/>
            <person name="Alvarado L."/>
            <person name="Arachchi H.M."/>
            <person name="Berlin A."/>
            <person name="Brown A."/>
            <person name="Chapman S.B."/>
            <person name="Chen Z."/>
            <person name="Dunbar C."/>
            <person name="Freedman E."/>
            <person name="Gearin G."/>
            <person name="Gellesch M."/>
            <person name="Goldberg J."/>
            <person name="Griggs A."/>
            <person name="Gujja S."/>
            <person name="Heiman D."/>
            <person name="Howarth C."/>
            <person name="Larson L."/>
            <person name="Lui A."/>
            <person name="MacDonald P.J.P."/>
            <person name="Montmayeur A."/>
            <person name="Murphy C."/>
            <person name="Neiman D."/>
            <person name="Pearson M."/>
            <person name="Priest M."/>
            <person name="Roberts A."/>
            <person name="Saif S."/>
            <person name="Shea T."/>
            <person name="Shenoy N."/>
            <person name="Sisk P."/>
            <person name="Stolte C."/>
            <person name="Sykes S."/>
            <person name="Wortman J."/>
            <person name="Nusbaum C."/>
            <person name="Birren B."/>
        </authorList>
    </citation>
    <scope>NUCLEOTIDE SEQUENCE [LARGE SCALE GENOMIC DNA]</scope>
    <source>
        <strain evidence="7 8">1_3_50AFAA</strain>
    </source>
</reference>
<dbReference type="SMR" id="A0A096BCZ6"/>
<evidence type="ECO:0000313" key="7">
    <source>
        <dbReference type="EMBL" id="KGF56866.1"/>
    </source>
</evidence>
<protein>
    <recommendedName>
        <fullName evidence="6">DAPG hydrolase PhiG domain-containing protein</fullName>
    </recommendedName>
</protein>
<dbReference type="HOGENOM" id="CLU_055313_0_0_9"/>
<dbReference type="Pfam" id="PF18089">
    <property type="entry name" value="DAPG_hydrolase"/>
    <property type="match status" value="1"/>
</dbReference>
<dbReference type="GeneID" id="63972082"/>
<dbReference type="InterPro" id="IPR041526">
    <property type="entry name" value="DAPG_hydrolase"/>
</dbReference>
<feature type="domain" description="DAPG hydrolase PhiG" evidence="6">
    <location>
        <begin position="47"/>
        <end position="261"/>
    </location>
</feature>
<dbReference type="eggNOG" id="ENOG502Z8Q4">
    <property type="taxonomic scope" value="Bacteria"/>
</dbReference>
<dbReference type="PATRIC" id="fig|742738.3.peg.679"/>
<dbReference type="GO" id="GO:0016787">
    <property type="term" value="F:hydrolase activity"/>
    <property type="evidence" value="ECO:0007669"/>
    <property type="project" value="UniProtKB-KW"/>
</dbReference>
<evidence type="ECO:0000256" key="4">
    <source>
        <dbReference type="ARBA" id="ARBA00022833"/>
    </source>
</evidence>
<sequence>MSKRPELTAAERALPYAKFYDLPITPIPEEKLAVLAAGPIDPSLALKIEDRNDLFKPGYLPCEIGYCVMPNGTGFLANRTEMPGVTPEMFEWWFAWHSLEDLRYRIWDPEDHYYARQQMREKTLDQSLPMRERTWGTVHHVLEDIGPGPDELVLEFRYPHELGYEEEKVGTDACAALICANGHGPVPGQGVAAIMTHFVREIPGGIELRSRFWIGYGLVDGRLVKLVPDGVSVPEEVPMGLFAHNLKEFGHLAAILPQVYAENKDNW</sequence>
<proteinExistence type="inferred from homology"/>
<dbReference type="GO" id="GO:0046872">
    <property type="term" value="F:metal ion binding"/>
    <property type="evidence" value="ECO:0007669"/>
    <property type="project" value="UniProtKB-KW"/>
</dbReference>
<evidence type="ECO:0000256" key="3">
    <source>
        <dbReference type="ARBA" id="ARBA00022801"/>
    </source>
</evidence>
<comment type="cofactor">
    <cofactor evidence="1">
        <name>Zn(2+)</name>
        <dbReference type="ChEBI" id="CHEBI:29105"/>
    </cofactor>
</comment>
<dbReference type="RefSeq" id="WP_007488814.1">
    <property type="nucleotide sequence ID" value="NZ_KN174161.1"/>
</dbReference>
<keyword evidence="2" id="KW-0479">Metal-binding</keyword>
<evidence type="ECO:0000256" key="1">
    <source>
        <dbReference type="ARBA" id="ARBA00001947"/>
    </source>
</evidence>
<accession>A0A096BCZ6</accession>
<comment type="similarity">
    <text evidence="5">Belongs to the DAPG/phloretin hydrolase family.</text>
</comment>
<name>A0A096BCZ6_FLAPL</name>
<evidence type="ECO:0000256" key="5">
    <source>
        <dbReference type="ARBA" id="ARBA00023459"/>
    </source>
</evidence>
<dbReference type="Proteomes" id="UP000029585">
    <property type="component" value="Unassembled WGS sequence"/>
</dbReference>
<evidence type="ECO:0000313" key="8">
    <source>
        <dbReference type="Proteomes" id="UP000029585"/>
    </source>
</evidence>
<evidence type="ECO:0000259" key="6">
    <source>
        <dbReference type="Pfam" id="PF18089"/>
    </source>
</evidence>
<keyword evidence="3" id="KW-0378">Hydrolase</keyword>
<keyword evidence="4" id="KW-0862">Zinc</keyword>
<organism evidence="7 8">
    <name type="scientific">Flavonifractor plautii 1_3_50AFAA</name>
    <dbReference type="NCBI Taxonomy" id="742738"/>
    <lineage>
        <taxon>Bacteria</taxon>
        <taxon>Bacillati</taxon>
        <taxon>Bacillota</taxon>
        <taxon>Clostridia</taxon>
        <taxon>Eubacteriales</taxon>
        <taxon>Oscillospiraceae</taxon>
        <taxon>Flavonifractor</taxon>
    </lineage>
</organism>